<evidence type="ECO:0000259" key="2">
    <source>
        <dbReference type="Pfam" id="PF13648"/>
    </source>
</evidence>
<organism evidence="3 4">
    <name type="scientific">Adhaeribacter terreus</name>
    <dbReference type="NCBI Taxonomy" id="529703"/>
    <lineage>
        <taxon>Bacteria</taxon>
        <taxon>Pseudomonadati</taxon>
        <taxon>Bacteroidota</taxon>
        <taxon>Cytophagia</taxon>
        <taxon>Cytophagales</taxon>
        <taxon>Hymenobacteraceae</taxon>
        <taxon>Adhaeribacter</taxon>
    </lineage>
</organism>
<proteinExistence type="predicted"/>
<dbReference type="RefSeq" id="WP_378017428.1">
    <property type="nucleotide sequence ID" value="NZ_JBHSKT010000005.1"/>
</dbReference>
<dbReference type="EMBL" id="JBHSKT010000005">
    <property type="protein sequence ID" value="MFC5271062.1"/>
    <property type="molecule type" value="Genomic_DNA"/>
</dbReference>
<feature type="signal peptide" evidence="1">
    <location>
        <begin position="1"/>
        <end position="20"/>
    </location>
</feature>
<dbReference type="Proteomes" id="UP001596161">
    <property type="component" value="Unassembled WGS sequence"/>
</dbReference>
<reference evidence="4" key="1">
    <citation type="journal article" date="2019" name="Int. J. Syst. Evol. Microbiol.">
        <title>The Global Catalogue of Microorganisms (GCM) 10K type strain sequencing project: providing services to taxonomists for standard genome sequencing and annotation.</title>
        <authorList>
            <consortium name="The Broad Institute Genomics Platform"/>
            <consortium name="The Broad Institute Genome Sequencing Center for Infectious Disease"/>
            <person name="Wu L."/>
            <person name="Ma J."/>
        </authorList>
    </citation>
    <scope>NUCLEOTIDE SEQUENCE [LARGE SCALE GENOMIC DNA]</scope>
    <source>
        <strain evidence="4">KACC 12602</strain>
    </source>
</reference>
<sequence length="160" mass="17384">MKNYLFLLAAASAFTFTSCGDDKKEDPTPTPVTPAATKTQLISAKDWKMTKQTLNMNGSGDIDITNTFYTACELDNLEKFAANGTYTVDEGATKCDTADSQTFTTGTWAFTSNETKIKITEGTDETEMEIVELTATKMVVKDSGTEQGITYTAITTFTAQ</sequence>
<feature type="domain" description="Lipocalin-like" evidence="2">
    <location>
        <begin position="46"/>
        <end position="140"/>
    </location>
</feature>
<comment type="caution">
    <text evidence="3">The sequence shown here is derived from an EMBL/GenBank/DDBJ whole genome shotgun (WGS) entry which is preliminary data.</text>
</comment>
<dbReference type="Pfam" id="PF13648">
    <property type="entry name" value="Lipocalin_4"/>
    <property type="match status" value="1"/>
</dbReference>
<accession>A0ABW0E9J1</accession>
<dbReference type="InterPro" id="IPR024311">
    <property type="entry name" value="Lipocalin-like"/>
</dbReference>
<protein>
    <submittedName>
        <fullName evidence="3">Lipocalin family protein</fullName>
    </submittedName>
</protein>
<name>A0ABW0E9J1_9BACT</name>
<keyword evidence="4" id="KW-1185">Reference proteome</keyword>
<dbReference type="PROSITE" id="PS51257">
    <property type="entry name" value="PROKAR_LIPOPROTEIN"/>
    <property type="match status" value="1"/>
</dbReference>
<gene>
    <name evidence="3" type="ORF">ACFPIB_10605</name>
</gene>
<evidence type="ECO:0000256" key="1">
    <source>
        <dbReference type="SAM" id="SignalP"/>
    </source>
</evidence>
<evidence type="ECO:0000313" key="3">
    <source>
        <dbReference type="EMBL" id="MFC5271062.1"/>
    </source>
</evidence>
<keyword evidence="1" id="KW-0732">Signal</keyword>
<feature type="chain" id="PRO_5046792334" evidence="1">
    <location>
        <begin position="21"/>
        <end position="160"/>
    </location>
</feature>
<evidence type="ECO:0000313" key="4">
    <source>
        <dbReference type="Proteomes" id="UP001596161"/>
    </source>
</evidence>